<dbReference type="PANTHER" id="PTHR43876">
    <property type="entry name" value="UBIQUINONE BIOSYNTHESIS MONOOXYGENASE COQ6, MITOCHONDRIAL"/>
    <property type="match status" value="1"/>
</dbReference>
<gene>
    <name evidence="9" type="primary">ubiH</name>
    <name evidence="9" type="ORF">OTERR_26200</name>
</gene>
<dbReference type="Proteomes" id="UP000323671">
    <property type="component" value="Chromosome"/>
</dbReference>
<reference evidence="9 10" key="1">
    <citation type="submission" date="2017-07" db="EMBL/GenBank/DDBJ databases">
        <title>Complete genome sequence of Oryzomicrobium terrae TPP412.</title>
        <authorList>
            <person name="Chiu L.-W."/>
            <person name="Lo K.-J."/>
            <person name="Tsai Y.-M."/>
            <person name="Lin S.-S."/>
            <person name="Kuo C.-H."/>
            <person name="Liu C.-T."/>
        </authorList>
    </citation>
    <scope>NUCLEOTIDE SEQUENCE [LARGE SCALE GENOMIC DNA]</scope>
    <source>
        <strain evidence="9 10">TPP412</strain>
    </source>
</reference>
<dbReference type="GO" id="GO:0008681">
    <property type="term" value="F:2-octaprenyl-6-methoxyphenol hydroxylase activity"/>
    <property type="evidence" value="ECO:0007669"/>
    <property type="project" value="TreeGrafter"/>
</dbReference>
<evidence type="ECO:0000256" key="1">
    <source>
        <dbReference type="ARBA" id="ARBA00001974"/>
    </source>
</evidence>
<dbReference type="PANTHER" id="PTHR43876:SF8">
    <property type="entry name" value="2-OCTAPRENYL-6-METHOXYPHENOL HYDROXYLASE"/>
    <property type="match status" value="1"/>
</dbReference>
<evidence type="ECO:0000313" key="10">
    <source>
        <dbReference type="Proteomes" id="UP000323671"/>
    </source>
</evidence>
<keyword evidence="5" id="KW-0274">FAD</keyword>
<evidence type="ECO:0000256" key="3">
    <source>
        <dbReference type="ARBA" id="ARBA00005349"/>
    </source>
</evidence>
<evidence type="ECO:0000256" key="6">
    <source>
        <dbReference type="ARBA" id="ARBA00023002"/>
    </source>
</evidence>
<name>A0A5C1EB59_9RHOO</name>
<evidence type="ECO:0000256" key="4">
    <source>
        <dbReference type="ARBA" id="ARBA00022630"/>
    </source>
</evidence>
<dbReference type="InterPro" id="IPR036188">
    <property type="entry name" value="FAD/NAD-bd_sf"/>
</dbReference>
<sequence>MADTPLASATACDALHADILISGAGPVGLTLALALARRGQPSLLVDARPTNASRADPRALALSHGTRQLLEQLGAWPTQAATPITTIHVSQRGGFGRTLMNAAEMGVPALGYVVRYGDLWAALAARAEREGIAWRGDTRVADHGSVADGRRRVTLTSTGQGDAAAQPCATRLLVHAEGTPYDDPAVSVKDYGQHAVLAEVSTAQPHGNRAWERFTPDGPLALLPLEDKLAVVFTVPPEKAEHLLALDDAAFVAALQAQFGQRVTFTGTGSRASFPLALRLRDTLAGEREVWIGNTAQTLHPVSGQGFNLGLRDAWELAETLTPAVPHLVHTPDPGAAAPLAAYAQARRLDRRGGAAFTDGIVRLFSNDSTPLTLARGVGLLALDLLPPARRFVARRMIWGARAW</sequence>
<organism evidence="9 10">
    <name type="scientific">Oryzomicrobium terrae</name>
    <dbReference type="NCBI Taxonomy" id="1735038"/>
    <lineage>
        <taxon>Bacteria</taxon>
        <taxon>Pseudomonadati</taxon>
        <taxon>Pseudomonadota</taxon>
        <taxon>Betaproteobacteria</taxon>
        <taxon>Rhodocyclales</taxon>
        <taxon>Rhodocyclaceae</taxon>
        <taxon>Oryzomicrobium</taxon>
    </lineage>
</organism>
<comment type="pathway">
    <text evidence="2">Cofactor biosynthesis; ubiquinone biosynthesis.</text>
</comment>
<dbReference type="Gene3D" id="3.50.50.60">
    <property type="entry name" value="FAD/NAD(P)-binding domain"/>
    <property type="match status" value="2"/>
</dbReference>
<dbReference type="KEGG" id="otr:OTERR_26200"/>
<evidence type="ECO:0000256" key="7">
    <source>
        <dbReference type="ARBA" id="ARBA00023033"/>
    </source>
</evidence>
<keyword evidence="10" id="KW-1185">Reference proteome</keyword>
<evidence type="ECO:0000256" key="5">
    <source>
        <dbReference type="ARBA" id="ARBA00022827"/>
    </source>
</evidence>
<dbReference type="PRINTS" id="PR00420">
    <property type="entry name" value="RNGMNOXGNASE"/>
</dbReference>
<dbReference type="InterPro" id="IPR051205">
    <property type="entry name" value="UbiH/COQ6_monooxygenase"/>
</dbReference>
<dbReference type="UniPathway" id="UPA00232"/>
<dbReference type="EMBL" id="CP022579">
    <property type="protein sequence ID" value="QEL66096.1"/>
    <property type="molecule type" value="Genomic_DNA"/>
</dbReference>
<protein>
    <submittedName>
        <fullName evidence="9">2-octaprenyl-6-methoxyphenol hydroxylase oxidoreductase</fullName>
    </submittedName>
</protein>
<dbReference type="AlphaFoldDB" id="A0A5C1EB59"/>
<feature type="domain" description="FAD-binding" evidence="8">
    <location>
        <begin position="17"/>
        <end position="322"/>
    </location>
</feature>
<keyword evidence="6" id="KW-0560">Oxidoreductase</keyword>
<dbReference type="GO" id="GO:0006744">
    <property type="term" value="P:ubiquinone biosynthetic process"/>
    <property type="evidence" value="ECO:0007669"/>
    <property type="project" value="UniProtKB-UniPathway"/>
</dbReference>
<keyword evidence="4" id="KW-0285">Flavoprotein</keyword>
<comment type="cofactor">
    <cofactor evidence="1">
        <name>FAD</name>
        <dbReference type="ChEBI" id="CHEBI:57692"/>
    </cofactor>
</comment>
<dbReference type="SUPFAM" id="SSF51905">
    <property type="entry name" value="FAD/NAD(P)-binding domain"/>
    <property type="match status" value="1"/>
</dbReference>
<keyword evidence="7" id="KW-0503">Monooxygenase</keyword>
<dbReference type="InterPro" id="IPR010971">
    <property type="entry name" value="UbiH/COQ6"/>
</dbReference>
<dbReference type="GO" id="GO:0071949">
    <property type="term" value="F:FAD binding"/>
    <property type="evidence" value="ECO:0007669"/>
    <property type="project" value="InterPro"/>
</dbReference>
<evidence type="ECO:0000259" key="8">
    <source>
        <dbReference type="Pfam" id="PF01494"/>
    </source>
</evidence>
<dbReference type="Pfam" id="PF01494">
    <property type="entry name" value="FAD_binding_3"/>
    <property type="match status" value="1"/>
</dbReference>
<evidence type="ECO:0000256" key="2">
    <source>
        <dbReference type="ARBA" id="ARBA00004749"/>
    </source>
</evidence>
<comment type="similarity">
    <text evidence="3">Belongs to the UbiH/COQ6 family.</text>
</comment>
<dbReference type="NCBIfam" id="TIGR01988">
    <property type="entry name" value="Ubi-OHases"/>
    <property type="match status" value="1"/>
</dbReference>
<dbReference type="InterPro" id="IPR002938">
    <property type="entry name" value="FAD-bd"/>
</dbReference>
<accession>A0A5C1EB59</accession>
<proteinExistence type="inferred from homology"/>
<evidence type="ECO:0000313" key="9">
    <source>
        <dbReference type="EMBL" id="QEL66096.1"/>
    </source>
</evidence>
<dbReference type="RefSeq" id="WP_149426074.1">
    <property type="nucleotide sequence ID" value="NZ_CP022579.1"/>
</dbReference>